<sequence length="288" mass="34506">MSQYSYSQSLKIMLIPYLIIGILWFPLTIMIEKHYDSILISQFIVIQITTAFLFLIGLYYNNTSIYDIYWKVAPMFFVTYWSKESGNIILPFLVFFYCIKQNYTYFRFWPGLQYEDYRIVAIKQQYPNPLIFWPIIYLGFEVVPSIMIFYGHLPLYYVFNSQNPCSIAYNFSIIFTICAISIELIADYQLYPYRSKLLKGDCDVGLWRYSRHPNYFGECMYWWGQYLCQLSFGFENAWTIVGAAAIQALFSFYSIPDMENHLLKKRETYAIYQRKVVSSFIPWFRKEK</sequence>
<feature type="transmembrane region" description="Helical" evidence="1">
    <location>
        <begin position="130"/>
        <end position="155"/>
    </location>
</feature>
<proteinExistence type="predicted"/>
<dbReference type="PANTHER" id="PTHR32251">
    <property type="entry name" value="3-OXO-5-ALPHA-STEROID 4-DEHYDROGENASE"/>
    <property type="match status" value="1"/>
</dbReference>
<accession>A0A8S1N2D6</accession>
<keyword evidence="1" id="KW-0472">Membrane</keyword>
<dbReference type="InterPro" id="IPR010721">
    <property type="entry name" value="UstE-like"/>
</dbReference>
<name>A0A8S1N2D6_PARPR</name>
<evidence type="ECO:0000313" key="3">
    <source>
        <dbReference type="Proteomes" id="UP000688137"/>
    </source>
</evidence>
<feature type="transmembrane region" description="Helical" evidence="1">
    <location>
        <begin position="38"/>
        <end position="60"/>
    </location>
</feature>
<gene>
    <name evidence="2" type="ORF">PPRIM_AZ9-3.1.T0780179</name>
</gene>
<dbReference type="Proteomes" id="UP000688137">
    <property type="component" value="Unassembled WGS sequence"/>
</dbReference>
<feature type="transmembrane region" description="Helical" evidence="1">
    <location>
        <begin position="167"/>
        <end position="186"/>
    </location>
</feature>
<protein>
    <recommendedName>
        <fullName evidence="4">Steroid 5-alpha reductase C-terminal domain-containing protein</fullName>
    </recommendedName>
</protein>
<feature type="transmembrane region" description="Helical" evidence="1">
    <location>
        <begin position="12"/>
        <end position="31"/>
    </location>
</feature>
<keyword evidence="1" id="KW-1133">Transmembrane helix</keyword>
<evidence type="ECO:0000256" key="1">
    <source>
        <dbReference type="SAM" id="Phobius"/>
    </source>
</evidence>
<organism evidence="2 3">
    <name type="scientific">Paramecium primaurelia</name>
    <dbReference type="NCBI Taxonomy" id="5886"/>
    <lineage>
        <taxon>Eukaryota</taxon>
        <taxon>Sar</taxon>
        <taxon>Alveolata</taxon>
        <taxon>Ciliophora</taxon>
        <taxon>Intramacronucleata</taxon>
        <taxon>Oligohymenophorea</taxon>
        <taxon>Peniculida</taxon>
        <taxon>Parameciidae</taxon>
        <taxon>Paramecium</taxon>
    </lineage>
</organism>
<reference evidence="2" key="1">
    <citation type="submission" date="2021-01" db="EMBL/GenBank/DDBJ databases">
        <authorList>
            <consortium name="Genoscope - CEA"/>
            <person name="William W."/>
        </authorList>
    </citation>
    <scope>NUCLEOTIDE SEQUENCE</scope>
</reference>
<keyword evidence="1" id="KW-0812">Transmembrane</keyword>
<dbReference type="PANTHER" id="PTHR32251:SF23">
    <property type="entry name" value="3-OXO-5-ALPHA-STEROID 4-DEHYDROGENASE (DUF1295)"/>
    <property type="match status" value="1"/>
</dbReference>
<dbReference type="GO" id="GO:0016020">
    <property type="term" value="C:membrane"/>
    <property type="evidence" value="ECO:0007669"/>
    <property type="project" value="TreeGrafter"/>
</dbReference>
<dbReference type="AlphaFoldDB" id="A0A8S1N2D6"/>
<evidence type="ECO:0000313" key="2">
    <source>
        <dbReference type="EMBL" id="CAD8087397.1"/>
    </source>
</evidence>
<dbReference type="OMA" id="HWMIGLY"/>
<dbReference type="EMBL" id="CAJJDM010000081">
    <property type="protein sequence ID" value="CAD8087397.1"/>
    <property type="molecule type" value="Genomic_DNA"/>
</dbReference>
<evidence type="ECO:0008006" key="4">
    <source>
        <dbReference type="Google" id="ProtNLM"/>
    </source>
</evidence>
<dbReference type="Pfam" id="PF06966">
    <property type="entry name" value="DUF1295"/>
    <property type="match status" value="1"/>
</dbReference>
<feature type="transmembrane region" description="Helical" evidence="1">
    <location>
        <begin position="80"/>
        <end position="99"/>
    </location>
</feature>
<comment type="caution">
    <text evidence="2">The sequence shown here is derived from an EMBL/GenBank/DDBJ whole genome shotgun (WGS) entry which is preliminary data.</text>
</comment>
<keyword evidence="3" id="KW-1185">Reference proteome</keyword>